<dbReference type="AlphaFoldDB" id="A0A085ZVW6"/>
<evidence type="ECO:0000313" key="7">
    <source>
        <dbReference type="EMBL" id="KFF08580.1"/>
    </source>
</evidence>
<dbReference type="InterPro" id="IPR000271">
    <property type="entry name" value="Ribosomal_bL34"/>
</dbReference>
<dbReference type="HAMAP" id="MF_00391">
    <property type="entry name" value="Ribosomal_bL34"/>
    <property type="match status" value="1"/>
</dbReference>
<name>A0A085ZVW6_9FLAO</name>
<keyword evidence="8" id="KW-1185">Reference proteome</keyword>
<dbReference type="STRING" id="421531.IX38_03765"/>
<comment type="similarity">
    <text evidence="1 5">Belongs to the bacterial ribosomal protein bL34 family.</text>
</comment>
<dbReference type="eggNOG" id="COG0230">
    <property type="taxonomic scope" value="Bacteria"/>
</dbReference>
<dbReference type="RefSeq" id="WP_034701860.1">
    <property type="nucleotide sequence ID" value="NZ_JPRO01000002.1"/>
</dbReference>
<gene>
    <name evidence="5" type="primary">rpmH</name>
    <name evidence="7" type="ORF">IX38_03765</name>
</gene>
<reference evidence="7 8" key="1">
    <citation type="submission" date="2014-07" db="EMBL/GenBank/DDBJ databases">
        <title>Genome of Chryseobacterium luteum DSM 18605.</title>
        <authorList>
            <person name="Stropko S.J."/>
            <person name="Pipes S.E."/>
            <person name="Newman J.D."/>
        </authorList>
    </citation>
    <scope>NUCLEOTIDE SEQUENCE [LARGE SCALE GENOMIC DNA]</scope>
    <source>
        <strain evidence="7 8">DSM 18605</strain>
    </source>
</reference>
<dbReference type="PROSITE" id="PS00784">
    <property type="entry name" value="RIBOSOMAL_L34"/>
    <property type="match status" value="1"/>
</dbReference>
<dbReference type="OrthoDB" id="9804164at2"/>
<protein>
    <recommendedName>
        <fullName evidence="4 5">Large ribosomal subunit protein bL34</fullName>
    </recommendedName>
</protein>
<accession>A0A085ZVW6</accession>
<feature type="compositionally biased region" description="Basic residues" evidence="6">
    <location>
        <begin position="32"/>
        <end position="41"/>
    </location>
</feature>
<dbReference type="GO" id="GO:1990904">
    <property type="term" value="C:ribonucleoprotein complex"/>
    <property type="evidence" value="ECO:0007669"/>
    <property type="project" value="UniProtKB-KW"/>
</dbReference>
<evidence type="ECO:0000256" key="6">
    <source>
        <dbReference type="SAM" id="MobiDB-lite"/>
    </source>
</evidence>
<dbReference type="FunFam" id="1.10.287.3980:FF:000001">
    <property type="entry name" value="Mitochondrial ribosomal protein L34"/>
    <property type="match status" value="1"/>
</dbReference>
<evidence type="ECO:0000256" key="2">
    <source>
        <dbReference type="ARBA" id="ARBA00022980"/>
    </source>
</evidence>
<comment type="caution">
    <text evidence="7">The sequence shown here is derived from an EMBL/GenBank/DDBJ whole genome shotgun (WGS) entry which is preliminary data.</text>
</comment>
<dbReference type="PANTHER" id="PTHR14503">
    <property type="entry name" value="MITOCHONDRIAL RIBOSOMAL PROTEIN 34 FAMILY MEMBER"/>
    <property type="match status" value="1"/>
</dbReference>
<dbReference type="EMBL" id="JPRO01000002">
    <property type="protein sequence ID" value="KFF08580.1"/>
    <property type="molecule type" value="Genomic_DNA"/>
</dbReference>
<feature type="region of interest" description="Disordered" evidence="6">
    <location>
        <begin position="1"/>
        <end position="52"/>
    </location>
</feature>
<sequence>MSKRTFQPSERKKRNKHGFRERMSTPNGRRVLAARRAKGRKSLTVSAARAKR</sequence>
<dbReference type="NCBIfam" id="TIGR01030">
    <property type="entry name" value="rpmH_bact"/>
    <property type="match status" value="1"/>
</dbReference>
<dbReference type="Gene3D" id="1.10.287.3980">
    <property type="match status" value="1"/>
</dbReference>
<dbReference type="Proteomes" id="UP000028703">
    <property type="component" value="Unassembled WGS sequence"/>
</dbReference>
<dbReference type="GO" id="GO:0006412">
    <property type="term" value="P:translation"/>
    <property type="evidence" value="ECO:0007669"/>
    <property type="project" value="UniProtKB-UniRule"/>
</dbReference>
<organism evidence="7 8">
    <name type="scientific">Chryseobacterium luteum</name>
    <dbReference type="NCBI Taxonomy" id="421531"/>
    <lineage>
        <taxon>Bacteria</taxon>
        <taxon>Pseudomonadati</taxon>
        <taxon>Bacteroidota</taxon>
        <taxon>Flavobacteriia</taxon>
        <taxon>Flavobacteriales</taxon>
        <taxon>Weeksellaceae</taxon>
        <taxon>Chryseobacterium group</taxon>
        <taxon>Chryseobacterium</taxon>
    </lineage>
</organism>
<evidence type="ECO:0000256" key="5">
    <source>
        <dbReference type="HAMAP-Rule" id="MF_00391"/>
    </source>
</evidence>
<keyword evidence="2 5" id="KW-0689">Ribosomal protein</keyword>
<dbReference type="PANTHER" id="PTHR14503:SF4">
    <property type="entry name" value="LARGE RIBOSOMAL SUBUNIT PROTEIN BL34M"/>
    <property type="match status" value="1"/>
</dbReference>
<dbReference type="InterPro" id="IPR020939">
    <property type="entry name" value="Ribosomal_bL34_CS"/>
</dbReference>
<keyword evidence="3 5" id="KW-0687">Ribonucleoprotein</keyword>
<evidence type="ECO:0000256" key="4">
    <source>
        <dbReference type="ARBA" id="ARBA00035177"/>
    </source>
</evidence>
<proteinExistence type="inferred from homology"/>
<dbReference type="GO" id="GO:0003735">
    <property type="term" value="F:structural constituent of ribosome"/>
    <property type="evidence" value="ECO:0007669"/>
    <property type="project" value="InterPro"/>
</dbReference>
<dbReference type="GO" id="GO:0005840">
    <property type="term" value="C:ribosome"/>
    <property type="evidence" value="ECO:0007669"/>
    <property type="project" value="UniProtKB-KW"/>
</dbReference>
<evidence type="ECO:0000313" key="8">
    <source>
        <dbReference type="Proteomes" id="UP000028703"/>
    </source>
</evidence>
<evidence type="ECO:0000256" key="1">
    <source>
        <dbReference type="ARBA" id="ARBA00010111"/>
    </source>
</evidence>
<evidence type="ECO:0000256" key="3">
    <source>
        <dbReference type="ARBA" id="ARBA00023274"/>
    </source>
</evidence>
<dbReference type="Pfam" id="PF00468">
    <property type="entry name" value="Ribosomal_L34"/>
    <property type="match status" value="1"/>
</dbReference>